<feature type="domain" description="Reverse transcriptase" evidence="1">
    <location>
        <begin position="1"/>
        <end position="147"/>
    </location>
</feature>
<dbReference type="AlphaFoldDB" id="A0A3B3BNL8"/>
<dbReference type="InterPro" id="IPR000477">
    <property type="entry name" value="RT_dom"/>
</dbReference>
<dbReference type="OMA" id="ITIASYH"/>
<dbReference type="GO" id="GO:0016706">
    <property type="term" value="F:2-oxoglutarate-dependent dioxygenase activity"/>
    <property type="evidence" value="ECO:0007669"/>
    <property type="project" value="InterPro"/>
</dbReference>
<evidence type="ECO:0000313" key="2">
    <source>
        <dbReference type="Ensembl" id="ENSOMEP00000006889.1"/>
    </source>
</evidence>
<proteinExistence type="predicted"/>
<dbReference type="SUPFAM" id="SSF56672">
    <property type="entry name" value="DNA/RNA polymerases"/>
    <property type="match status" value="1"/>
</dbReference>
<organism evidence="2 3">
    <name type="scientific">Oryzias melastigma</name>
    <name type="common">Marine medaka</name>
    <dbReference type="NCBI Taxonomy" id="30732"/>
    <lineage>
        <taxon>Eukaryota</taxon>
        <taxon>Metazoa</taxon>
        <taxon>Chordata</taxon>
        <taxon>Craniata</taxon>
        <taxon>Vertebrata</taxon>
        <taxon>Euteleostomi</taxon>
        <taxon>Actinopterygii</taxon>
        <taxon>Neopterygii</taxon>
        <taxon>Teleostei</taxon>
        <taxon>Neoteleostei</taxon>
        <taxon>Acanthomorphata</taxon>
        <taxon>Ovalentaria</taxon>
        <taxon>Atherinomorphae</taxon>
        <taxon>Beloniformes</taxon>
        <taxon>Adrianichthyidae</taxon>
        <taxon>Oryziinae</taxon>
        <taxon>Oryzias</taxon>
    </lineage>
</organism>
<reference evidence="2" key="1">
    <citation type="submission" date="2025-08" db="UniProtKB">
        <authorList>
            <consortium name="Ensembl"/>
        </authorList>
    </citation>
    <scope>IDENTIFICATION</scope>
</reference>
<accession>A0A3B3BNL8</accession>
<dbReference type="Pfam" id="PF09004">
    <property type="entry name" value="ALKBH8_N"/>
    <property type="match status" value="1"/>
</dbReference>
<evidence type="ECO:0000259" key="1">
    <source>
        <dbReference type="PROSITE" id="PS50878"/>
    </source>
</evidence>
<dbReference type="InterPro" id="IPR015095">
    <property type="entry name" value="AlkB_hom8_N"/>
</dbReference>
<keyword evidence="3" id="KW-1185">Reference proteome</keyword>
<evidence type="ECO:0000313" key="3">
    <source>
        <dbReference type="Proteomes" id="UP000261560"/>
    </source>
</evidence>
<dbReference type="InterPro" id="IPR043502">
    <property type="entry name" value="DNA/RNA_pol_sf"/>
</dbReference>
<sequence>TFTSLRLTCHWIKDFLTNRPQQVKLGPHLSSTLQLSTGSPQGCVLSPLLFSLYTSDCPASHTSNAIFKFADDTTVVGLISNGDETAYRAEISNLAKWCSENNLSLNVQKTKEIILDFRRHSHAHAPLQINGERVDCVNSIGFLGITISADLSWSANIRAVVKKTQQRLHFLRILRRCDLDQRLLVNFYRCSVESILTYSLNVWYPGSTSLDRKAVQRVRNTAQRIIGCPLRPLATQSRSRCQKRTSTILKDPTHPAHHLFDLLPSGRRYRSIRSHTTRLTNSFFPWSIRMLNNI</sequence>
<reference evidence="2" key="2">
    <citation type="submission" date="2025-09" db="UniProtKB">
        <authorList>
            <consortium name="Ensembl"/>
        </authorList>
    </citation>
    <scope>IDENTIFICATION</scope>
</reference>
<dbReference type="GO" id="GO:0008168">
    <property type="term" value="F:methyltransferase activity"/>
    <property type="evidence" value="ECO:0007669"/>
    <property type="project" value="InterPro"/>
</dbReference>
<dbReference type="Proteomes" id="UP000261560">
    <property type="component" value="Unplaced"/>
</dbReference>
<dbReference type="PROSITE" id="PS50878">
    <property type="entry name" value="RT_POL"/>
    <property type="match status" value="1"/>
</dbReference>
<name>A0A3B3BNL8_ORYME</name>
<dbReference type="PaxDb" id="30732-ENSOMEP00000006889"/>
<dbReference type="GeneTree" id="ENSGT01120000271821"/>
<dbReference type="PANTHER" id="PTHR33332">
    <property type="entry name" value="REVERSE TRANSCRIPTASE DOMAIN-CONTAINING PROTEIN"/>
    <property type="match status" value="1"/>
</dbReference>
<dbReference type="Pfam" id="PF00078">
    <property type="entry name" value="RVT_1"/>
    <property type="match status" value="1"/>
</dbReference>
<dbReference type="STRING" id="30732.ENSOMEP00000006889"/>
<dbReference type="Ensembl" id="ENSOMET00000005046.1">
    <property type="protein sequence ID" value="ENSOMEP00000006889.1"/>
    <property type="gene ID" value="ENSOMEG00000007950.1"/>
</dbReference>
<protein>
    <recommendedName>
        <fullName evidence="1">Reverse transcriptase domain-containing protein</fullName>
    </recommendedName>
</protein>